<comment type="caution">
    <text evidence="2">The sequence shown here is derived from an EMBL/GenBank/DDBJ whole genome shotgun (WGS) entry which is preliminary data.</text>
</comment>
<feature type="domain" description="Carrier" evidence="1">
    <location>
        <begin position="484"/>
        <end position="564"/>
    </location>
</feature>
<dbReference type="SMART" id="SM00822">
    <property type="entry name" value="PKS_KR"/>
    <property type="match status" value="1"/>
</dbReference>
<sequence length="569" mass="64260">MKECSIGFEFSGISDKTGERIMGTAVNCQGLASYVNVKDALIINLPENIYLEEAATIPIAYITVYYSFFGKTTIEKDKSILIHSGAGALKIENIGNSRDISFFKLIMERTNRKGVDYVLNSLTGEKMIASLNCLGQNGIFLEIGRVDLIQKTKIDFNFIEKNISIKLIMVDQINWSCDEGKKAIQMLKDGLRNQVIKPLKLTVFDANEIRKAFHYMSTGNHIGKVLIKIRENENDLSTLSINVSPRFYCNCKHSYIIVGGLGGLGLEFSQWLIKRKCRKLILSSSRGISNQYQAFKIKYWKSFGIEVFVSTSNILTEAGCEELIKTAITLGPVGGIFNFAAVIRDAEFENHTIEDFKQSLAPKFLATKFLHELSLKYCPKLKYFVGYSSIICGRGYPGQTTYGMANSIMERIIEKRHEMRLPAKVIQWGPIGDVGLLADMEFNRRLKLSYQFPLQSLASFLEQHDFLLNHPEPIVACTVTIDKSLITDKKKNFIEMLMEALNIEDRKSISMSSTFSQLGIDSLAGIEMQQLIEKEYGVLVSLNELRSLTLAKLEERINSNRKKTTKNNF</sequence>
<dbReference type="PANTHER" id="PTHR43775:SF23">
    <property type="entry name" value="FATTY ACID SYNTHASE 3"/>
    <property type="match status" value="1"/>
</dbReference>
<evidence type="ECO:0000259" key="1">
    <source>
        <dbReference type="PROSITE" id="PS50075"/>
    </source>
</evidence>
<dbReference type="CDD" id="cd05195">
    <property type="entry name" value="enoyl_red"/>
    <property type="match status" value="1"/>
</dbReference>
<gene>
    <name evidence="2" type="ORF">PVAND_004203</name>
</gene>
<dbReference type="Gene3D" id="3.90.180.10">
    <property type="entry name" value="Medium-chain alcohol dehydrogenases, catalytic domain"/>
    <property type="match status" value="2"/>
</dbReference>
<dbReference type="GO" id="GO:0006633">
    <property type="term" value="P:fatty acid biosynthetic process"/>
    <property type="evidence" value="ECO:0007669"/>
    <property type="project" value="TreeGrafter"/>
</dbReference>
<organism evidence="2 3">
    <name type="scientific">Polypedilum vanderplanki</name>
    <name type="common">Sleeping chironomid midge</name>
    <dbReference type="NCBI Taxonomy" id="319348"/>
    <lineage>
        <taxon>Eukaryota</taxon>
        <taxon>Metazoa</taxon>
        <taxon>Ecdysozoa</taxon>
        <taxon>Arthropoda</taxon>
        <taxon>Hexapoda</taxon>
        <taxon>Insecta</taxon>
        <taxon>Pterygota</taxon>
        <taxon>Neoptera</taxon>
        <taxon>Endopterygota</taxon>
        <taxon>Diptera</taxon>
        <taxon>Nematocera</taxon>
        <taxon>Chironomoidea</taxon>
        <taxon>Chironomidae</taxon>
        <taxon>Chironominae</taxon>
        <taxon>Polypedilum</taxon>
        <taxon>Polypedilum</taxon>
    </lineage>
</organism>
<name>A0A9J6BWE4_POLVA</name>
<dbReference type="SUPFAM" id="SSF51735">
    <property type="entry name" value="NAD(P)-binding Rossmann-fold domains"/>
    <property type="match status" value="2"/>
</dbReference>
<dbReference type="PANTHER" id="PTHR43775">
    <property type="entry name" value="FATTY ACID SYNTHASE"/>
    <property type="match status" value="1"/>
</dbReference>
<dbReference type="AlphaFoldDB" id="A0A9J6BWE4"/>
<evidence type="ECO:0000313" key="3">
    <source>
        <dbReference type="Proteomes" id="UP001107558"/>
    </source>
</evidence>
<dbReference type="SUPFAM" id="SSF47336">
    <property type="entry name" value="ACP-like"/>
    <property type="match status" value="1"/>
</dbReference>
<dbReference type="InterPro" id="IPR009081">
    <property type="entry name" value="PP-bd_ACP"/>
</dbReference>
<dbReference type="InterPro" id="IPR020843">
    <property type="entry name" value="ER"/>
</dbReference>
<dbReference type="InterPro" id="IPR050091">
    <property type="entry name" value="PKS_NRPS_Biosynth_Enz"/>
</dbReference>
<protein>
    <recommendedName>
        <fullName evidence="1">Carrier domain-containing protein</fullName>
    </recommendedName>
</protein>
<dbReference type="PROSITE" id="PS50075">
    <property type="entry name" value="CARRIER"/>
    <property type="match status" value="1"/>
</dbReference>
<dbReference type="GO" id="GO:0016491">
    <property type="term" value="F:oxidoreductase activity"/>
    <property type="evidence" value="ECO:0007669"/>
    <property type="project" value="InterPro"/>
</dbReference>
<dbReference type="InterPro" id="IPR036291">
    <property type="entry name" value="NAD(P)-bd_dom_sf"/>
</dbReference>
<reference evidence="2" key="1">
    <citation type="submission" date="2021-03" db="EMBL/GenBank/DDBJ databases">
        <title>Chromosome level genome of the anhydrobiotic midge Polypedilum vanderplanki.</title>
        <authorList>
            <person name="Yoshida Y."/>
            <person name="Kikawada T."/>
            <person name="Gusev O."/>
        </authorList>
    </citation>
    <scope>NUCLEOTIDE SEQUENCE</scope>
    <source>
        <strain evidence="2">NIAS01</strain>
        <tissue evidence="2">Whole body or cell culture</tissue>
    </source>
</reference>
<dbReference type="InterPro" id="IPR057326">
    <property type="entry name" value="KR_dom"/>
</dbReference>
<dbReference type="CDD" id="cd08954">
    <property type="entry name" value="KR_1_FAS_SDR_x"/>
    <property type="match status" value="1"/>
</dbReference>
<dbReference type="EMBL" id="JADBJN010000002">
    <property type="protein sequence ID" value="KAG5674223.1"/>
    <property type="molecule type" value="Genomic_DNA"/>
</dbReference>
<dbReference type="Pfam" id="PF08659">
    <property type="entry name" value="KR"/>
    <property type="match status" value="1"/>
</dbReference>
<accession>A0A9J6BWE4</accession>
<keyword evidence="3" id="KW-1185">Reference proteome</keyword>
<evidence type="ECO:0000313" key="2">
    <source>
        <dbReference type="EMBL" id="KAG5674223.1"/>
    </source>
</evidence>
<dbReference type="SMART" id="SM00829">
    <property type="entry name" value="PKS_ER"/>
    <property type="match status" value="1"/>
</dbReference>
<dbReference type="InterPro" id="IPR013968">
    <property type="entry name" value="PKS_KR"/>
</dbReference>
<dbReference type="Pfam" id="PF00550">
    <property type="entry name" value="PP-binding"/>
    <property type="match status" value="1"/>
</dbReference>
<dbReference type="Proteomes" id="UP001107558">
    <property type="component" value="Chromosome 2"/>
</dbReference>
<dbReference type="Gene3D" id="3.40.50.720">
    <property type="entry name" value="NAD(P)-binding Rossmann-like Domain"/>
    <property type="match status" value="1"/>
</dbReference>
<dbReference type="InterPro" id="IPR036736">
    <property type="entry name" value="ACP-like_sf"/>
</dbReference>
<dbReference type="Gene3D" id="1.10.1200.10">
    <property type="entry name" value="ACP-like"/>
    <property type="match status" value="1"/>
</dbReference>
<dbReference type="Pfam" id="PF13602">
    <property type="entry name" value="ADH_zinc_N_2"/>
    <property type="match status" value="1"/>
</dbReference>
<proteinExistence type="predicted"/>
<dbReference type="OrthoDB" id="7788402at2759"/>
<dbReference type="GO" id="GO:0004312">
    <property type="term" value="F:fatty acid synthase activity"/>
    <property type="evidence" value="ECO:0007669"/>
    <property type="project" value="TreeGrafter"/>
</dbReference>